<dbReference type="GO" id="GO:0046872">
    <property type="term" value="F:metal ion binding"/>
    <property type="evidence" value="ECO:0007669"/>
    <property type="project" value="UniProtKB-KW"/>
</dbReference>
<dbReference type="InterPro" id="IPR011005">
    <property type="entry name" value="Dihydropteroate_synth-like_sf"/>
</dbReference>
<dbReference type="InterPro" id="IPR045031">
    <property type="entry name" value="DHP_synth-like"/>
</dbReference>
<dbReference type="PANTHER" id="PTHR20941">
    <property type="entry name" value="FOLATE SYNTHESIS PROTEINS"/>
    <property type="match status" value="1"/>
</dbReference>
<evidence type="ECO:0000256" key="4">
    <source>
        <dbReference type="ARBA" id="ARBA00009503"/>
    </source>
</evidence>
<dbReference type="EMBL" id="PEYM01000052">
    <property type="protein sequence ID" value="PIS30616.1"/>
    <property type="molecule type" value="Genomic_DNA"/>
</dbReference>
<evidence type="ECO:0000256" key="1">
    <source>
        <dbReference type="ARBA" id="ARBA00000012"/>
    </source>
</evidence>
<dbReference type="SUPFAM" id="SSF51717">
    <property type="entry name" value="Dihydropteroate synthetase-like"/>
    <property type="match status" value="1"/>
</dbReference>
<dbReference type="PANTHER" id="PTHR20941:SF1">
    <property type="entry name" value="FOLIC ACID SYNTHESIS PROTEIN FOL1"/>
    <property type="match status" value="1"/>
</dbReference>
<proteinExistence type="inferred from homology"/>
<dbReference type="NCBIfam" id="TIGR01496">
    <property type="entry name" value="DHPS"/>
    <property type="match status" value="1"/>
</dbReference>
<evidence type="ECO:0000256" key="3">
    <source>
        <dbReference type="ARBA" id="ARBA00004763"/>
    </source>
</evidence>
<evidence type="ECO:0000259" key="12">
    <source>
        <dbReference type="PROSITE" id="PS50972"/>
    </source>
</evidence>
<dbReference type="PROSITE" id="PS00792">
    <property type="entry name" value="DHPS_1"/>
    <property type="match status" value="1"/>
</dbReference>
<evidence type="ECO:0000256" key="9">
    <source>
        <dbReference type="ARBA" id="ARBA00022842"/>
    </source>
</evidence>
<dbReference type="PROSITE" id="PS00793">
    <property type="entry name" value="DHPS_2"/>
    <property type="match status" value="1"/>
</dbReference>
<dbReference type="GO" id="GO:0046654">
    <property type="term" value="P:tetrahydrofolate biosynthetic process"/>
    <property type="evidence" value="ECO:0007669"/>
    <property type="project" value="TreeGrafter"/>
</dbReference>
<accession>A0A2H0XZT2</accession>
<dbReference type="GO" id="GO:0005829">
    <property type="term" value="C:cytosol"/>
    <property type="evidence" value="ECO:0007669"/>
    <property type="project" value="TreeGrafter"/>
</dbReference>
<keyword evidence="8" id="KW-0479">Metal-binding</keyword>
<comment type="caution">
    <text evidence="13">The sequence shown here is derived from an EMBL/GenBank/DDBJ whole genome shotgun (WGS) entry which is preliminary data.</text>
</comment>
<keyword evidence="7" id="KW-0808">Transferase</keyword>
<comment type="pathway">
    <text evidence="3">Cofactor biosynthesis; tetrahydrofolate biosynthesis; 7,8-dihydrofolate from 2-amino-4-hydroxy-6-hydroxymethyl-7,8-dihydropteridine diphosphate and 4-aminobenzoate: step 1/2.</text>
</comment>
<evidence type="ECO:0000256" key="5">
    <source>
        <dbReference type="ARBA" id="ARBA00012458"/>
    </source>
</evidence>
<dbReference type="GO" id="GO:0046656">
    <property type="term" value="P:folic acid biosynthetic process"/>
    <property type="evidence" value="ECO:0007669"/>
    <property type="project" value="UniProtKB-KW"/>
</dbReference>
<evidence type="ECO:0000313" key="13">
    <source>
        <dbReference type="EMBL" id="PIS30616.1"/>
    </source>
</evidence>
<evidence type="ECO:0000256" key="10">
    <source>
        <dbReference type="ARBA" id="ARBA00022909"/>
    </source>
</evidence>
<keyword evidence="9" id="KW-0460">Magnesium</keyword>
<dbReference type="GO" id="GO:0004156">
    <property type="term" value="F:dihydropteroate synthase activity"/>
    <property type="evidence" value="ECO:0007669"/>
    <property type="project" value="UniProtKB-EC"/>
</dbReference>
<dbReference type="PROSITE" id="PS50972">
    <property type="entry name" value="PTERIN_BINDING"/>
    <property type="match status" value="1"/>
</dbReference>
<comment type="cofactor">
    <cofactor evidence="2">
        <name>Mg(2+)</name>
        <dbReference type="ChEBI" id="CHEBI:18420"/>
    </cofactor>
</comment>
<gene>
    <name evidence="13" type="primary">folP</name>
    <name evidence="13" type="ORF">COT42_02640</name>
</gene>
<comment type="similarity">
    <text evidence="4">Belongs to the DHPS family.</text>
</comment>
<dbReference type="InterPro" id="IPR006390">
    <property type="entry name" value="DHP_synth_dom"/>
</dbReference>
<feature type="domain" description="Pterin-binding" evidence="12">
    <location>
        <begin position="137"/>
        <end position="390"/>
    </location>
</feature>
<dbReference type="Proteomes" id="UP000231343">
    <property type="component" value="Unassembled WGS sequence"/>
</dbReference>
<evidence type="ECO:0000313" key="14">
    <source>
        <dbReference type="Proteomes" id="UP000231343"/>
    </source>
</evidence>
<evidence type="ECO:0000256" key="6">
    <source>
        <dbReference type="ARBA" id="ARBA00016919"/>
    </source>
</evidence>
<dbReference type="EC" id="2.5.1.15" evidence="5"/>
<evidence type="ECO:0000256" key="8">
    <source>
        <dbReference type="ARBA" id="ARBA00022723"/>
    </source>
</evidence>
<dbReference type="Pfam" id="PF00809">
    <property type="entry name" value="Pterin_bind"/>
    <property type="match status" value="1"/>
</dbReference>
<dbReference type="AlphaFoldDB" id="A0A2H0XZT2"/>
<dbReference type="InterPro" id="IPR000489">
    <property type="entry name" value="Pterin-binding_dom"/>
</dbReference>
<protein>
    <recommendedName>
        <fullName evidence="6">Dihydropteroate synthase</fullName>
        <ecNumber evidence="5">2.5.1.15</ecNumber>
    </recommendedName>
    <alternativeName>
        <fullName evidence="11">Dihydropteroate pyrophosphorylase</fullName>
    </alternativeName>
</protein>
<evidence type="ECO:0000256" key="11">
    <source>
        <dbReference type="ARBA" id="ARBA00030193"/>
    </source>
</evidence>
<reference evidence="13 14" key="1">
    <citation type="submission" date="2017-09" db="EMBL/GenBank/DDBJ databases">
        <title>Depth-based differentiation of microbial function through sediment-hosted aquifers and enrichment of novel symbionts in the deep terrestrial subsurface.</title>
        <authorList>
            <person name="Probst A.J."/>
            <person name="Ladd B."/>
            <person name="Jarett J.K."/>
            <person name="Geller-Mcgrath D.E."/>
            <person name="Sieber C.M."/>
            <person name="Emerson J.B."/>
            <person name="Anantharaman K."/>
            <person name="Thomas B.C."/>
            <person name="Malmstrom R."/>
            <person name="Stieglmeier M."/>
            <person name="Klingl A."/>
            <person name="Woyke T."/>
            <person name="Ryan C.M."/>
            <person name="Banfield J.F."/>
        </authorList>
    </citation>
    <scope>NUCLEOTIDE SEQUENCE [LARGE SCALE GENOMIC DNA]</scope>
    <source>
        <strain evidence="13">CG08_land_8_20_14_0_20_45_16</strain>
    </source>
</reference>
<name>A0A2H0XZT2_UNCSA</name>
<keyword evidence="10" id="KW-0289">Folate biosynthesis</keyword>
<organism evidence="13 14">
    <name type="scientific">Candidatus Saganbacteria bacterium CG08_land_8_20_14_0_20_45_16</name>
    <dbReference type="NCBI Taxonomy" id="2014293"/>
    <lineage>
        <taxon>Bacteria</taxon>
        <taxon>Bacillati</taxon>
        <taxon>Saganbacteria</taxon>
    </lineage>
</organism>
<sequence length="405" mass="43195">MRARVIDMSDTSEAKAALKKIGSDNAGIELMAPKAVFRTVKLSRVKPIAANILKQEMLSLGGEVATTYGAINQSVAETDVLILGTLKQYGLLIEKLKLHQFGLPQISQTLDQLLSNYDQSVFKLAFGKRTLGLGSRTIIMGILNVTPDSFSDGGSYPDVQTALARAKAMLEEGADIIDIGGESTRPGAAAVSAEEELARVLPVIEKLSQETGAIISIDTTKARVAREALAAGAQMVNDISGLRFDPDLPQVVAKAGVPVCLMHIKGIPRSMQAQPAYVDLLGEVIDYLSEGLAIAQKAGILHDKIIVDPGIGFGKTVDHNLEIFQRLRELKSLGCPILVGPSRKSLIGQILDLSVAQRLEGTAALVAAAIYAGADLVRVHDVKEMKRVAMMVDAIVRREKNGEAG</sequence>
<evidence type="ECO:0000256" key="7">
    <source>
        <dbReference type="ARBA" id="ARBA00022679"/>
    </source>
</evidence>
<evidence type="ECO:0000256" key="2">
    <source>
        <dbReference type="ARBA" id="ARBA00001946"/>
    </source>
</evidence>
<comment type="catalytic activity">
    <reaction evidence="1">
        <text>(7,8-dihydropterin-6-yl)methyl diphosphate + 4-aminobenzoate = 7,8-dihydropteroate + diphosphate</text>
        <dbReference type="Rhea" id="RHEA:19949"/>
        <dbReference type="ChEBI" id="CHEBI:17836"/>
        <dbReference type="ChEBI" id="CHEBI:17839"/>
        <dbReference type="ChEBI" id="CHEBI:33019"/>
        <dbReference type="ChEBI" id="CHEBI:72950"/>
        <dbReference type="EC" id="2.5.1.15"/>
    </reaction>
</comment>
<dbReference type="FunFam" id="3.20.20.20:FF:000006">
    <property type="entry name" value="Dihydropteroate synthase"/>
    <property type="match status" value="1"/>
</dbReference>
<dbReference type="Gene3D" id="3.20.20.20">
    <property type="entry name" value="Dihydropteroate synthase-like"/>
    <property type="match status" value="1"/>
</dbReference>
<dbReference type="CDD" id="cd00739">
    <property type="entry name" value="DHPS"/>
    <property type="match status" value="1"/>
</dbReference>